<evidence type="ECO:0000259" key="8">
    <source>
        <dbReference type="PROSITE" id="PS50011"/>
    </source>
</evidence>
<protein>
    <submittedName>
        <fullName evidence="9">Serine/threonine-protein kinase PDIK1L</fullName>
    </submittedName>
</protein>
<dbReference type="InterPro" id="IPR011009">
    <property type="entry name" value="Kinase-like_dom_sf"/>
</dbReference>
<reference evidence="9" key="2">
    <citation type="journal article" date="2023" name="Science">
        <title>Genomic signatures of disease resistance in endangered staghorn corals.</title>
        <authorList>
            <person name="Vollmer S.V."/>
            <person name="Selwyn J.D."/>
            <person name="Despard B.A."/>
            <person name="Roesel C.L."/>
        </authorList>
    </citation>
    <scope>NUCLEOTIDE SEQUENCE</scope>
    <source>
        <strain evidence="9">K2</strain>
    </source>
</reference>
<evidence type="ECO:0000256" key="3">
    <source>
        <dbReference type="ARBA" id="ARBA00022777"/>
    </source>
</evidence>
<dbReference type="GO" id="GO:0005634">
    <property type="term" value="C:nucleus"/>
    <property type="evidence" value="ECO:0007669"/>
    <property type="project" value="TreeGrafter"/>
</dbReference>
<evidence type="ECO:0000313" key="10">
    <source>
        <dbReference type="Proteomes" id="UP001249851"/>
    </source>
</evidence>
<keyword evidence="7" id="KW-0723">Serine/threonine-protein kinase</keyword>
<dbReference type="SMART" id="SM00220">
    <property type="entry name" value="S_TKc"/>
    <property type="match status" value="1"/>
</dbReference>
<dbReference type="PROSITE" id="PS00108">
    <property type="entry name" value="PROTEIN_KINASE_ST"/>
    <property type="match status" value="1"/>
</dbReference>
<keyword evidence="1" id="KW-0808">Transferase</keyword>
<dbReference type="InterPro" id="IPR008271">
    <property type="entry name" value="Ser/Thr_kinase_AS"/>
</dbReference>
<feature type="domain" description="Protein kinase" evidence="8">
    <location>
        <begin position="20"/>
        <end position="314"/>
    </location>
</feature>
<dbReference type="PROSITE" id="PS50011">
    <property type="entry name" value="PROTEIN_KINASE_DOM"/>
    <property type="match status" value="1"/>
</dbReference>
<dbReference type="EMBL" id="JARQWQ010000053">
    <property type="protein sequence ID" value="KAK2556830.1"/>
    <property type="molecule type" value="Genomic_DNA"/>
</dbReference>
<dbReference type="Gene3D" id="3.30.200.20">
    <property type="entry name" value="Phosphorylase Kinase, domain 1"/>
    <property type="match status" value="1"/>
</dbReference>
<evidence type="ECO:0000313" key="9">
    <source>
        <dbReference type="EMBL" id="KAK2556830.1"/>
    </source>
</evidence>
<dbReference type="PANTHER" id="PTHR11042">
    <property type="entry name" value="EUKARYOTIC TRANSLATION INITIATION FACTOR 2-ALPHA KINASE EIF2-ALPHA KINASE -RELATED"/>
    <property type="match status" value="1"/>
</dbReference>
<evidence type="ECO:0000256" key="1">
    <source>
        <dbReference type="ARBA" id="ARBA00022679"/>
    </source>
</evidence>
<dbReference type="PROSITE" id="PS00107">
    <property type="entry name" value="PROTEIN_KINASE_ATP"/>
    <property type="match status" value="1"/>
</dbReference>
<keyword evidence="3 9" id="KW-0418">Kinase</keyword>
<comment type="caution">
    <text evidence="9">The sequence shown here is derived from an EMBL/GenBank/DDBJ whole genome shotgun (WGS) entry which is preliminary data.</text>
</comment>
<dbReference type="AlphaFoldDB" id="A0AAD9Q8U4"/>
<gene>
    <name evidence="9" type="ORF">P5673_021039</name>
</gene>
<feature type="binding site" evidence="6">
    <location>
        <position position="49"/>
    </location>
    <ligand>
        <name>ATP</name>
        <dbReference type="ChEBI" id="CHEBI:30616"/>
    </ligand>
</feature>
<dbReference type="PANTHER" id="PTHR11042:SF190">
    <property type="entry name" value="MITOSIS INHIBITOR PROTEIN KINASE MIK1"/>
    <property type="match status" value="1"/>
</dbReference>
<dbReference type="SUPFAM" id="SSF56112">
    <property type="entry name" value="Protein kinase-like (PK-like)"/>
    <property type="match status" value="1"/>
</dbReference>
<dbReference type="GO" id="GO:0110031">
    <property type="term" value="P:negative regulation of G2/MI transition of meiotic cell cycle"/>
    <property type="evidence" value="ECO:0007669"/>
    <property type="project" value="TreeGrafter"/>
</dbReference>
<proteinExistence type="inferred from homology"/>
<dbReference type="GO" id="GO:0005737">
    <property type="term" value="C:cytoplasm"/>
    <property type="evidence" value="ECO:0007669"/>
    <property type="project" value="TreeGrafter"/>
</dbReference>
<comment type="similarity">
    <text evidence="5">Belongs to the protein kinase superfamily. Ser/Thr protein kinase family. GCN2 subfamily.</text>
</comment>
<dbReference type="InterPro" id="IPR000719">
    <property type="entry name" value="Prot_kinase_dom"/>
</dbReference>
<reference evidence="9" key="1">
    <citation type="journal article" date="2023" name="G3 (Bethesda)">
        <title>Whole genome assembly and annotation of the endangered Caribbean coral Acropora cervicornis.</title>
        <authorList>
            <person name="Selwyn J.D."/>
            <person name="Vollmer S.V."/>
        </authorList>
    </citation>
    <scope>NUCLEOTIDE SEQUENCE</scope>
    <source>
        <strain evidence="9">K2</strain>
    </source>
</reference>
<evidence type="ECO:0000256" key="7">
    <source>
        <dbReference type="RuleBase" id="RU000304"/>
    </source>
</evidence>
<evidence type="ECO:0000256" key="2">
    <source>
        <dbReference type="ARBA" id="ARBA00022741"/>
    </source>
</evidence>
<keyword evidence="10" id="KW-1185">Reference proteome</keyword>
<organism evidence="9 10">
    <name type="scientific">Acropora cervicornis</name>
    <name type="common">Staghorn coral</name>
    <dbReference type="NCBI Taxonomy" id="6130"/>
    <lineage>
        <taxon>Eukaryota</taxon>
        <taxon>Metazoa</taxon>
        <taxon>Cnidaria</taxon>
        <taxon>Anthozoa</taxon>
        <taxon>Hexacorallia</taxon>
        <taxon>Scleractinia</taxon>
        <taxon>Astrocoeniina</taxon>
        <taxon>Acroporidae</taxon>
        <taxon>Acropora</taxon>
    </lineage>
</organism>
<keyword evidence="4 6" id="KW-0067">ATP-binding</keyword>
<keyword evidence="2 6" id="KW-0547">Nucleotide-binding</keyword>
<accession>A0AAD9Q8U4</accession>
<dbReference type="Gene3D" id="1.10.510.10">
    <property type="entry name" value="Transferase(Phosphotransferase) domain 1"/>
    <property type="match status" value="1"/>
</dbReference>
<dbReference type="Pfam" id="PF00069">
    <property type="entry name" value="Pkinase"/>
    <property type="match status" value="1"/>
</dbReference>
<dbReference type="InterPro" id="IPR050339">
    <property type="entry name" value="CC_SR_Kinase"/>
</dbReference>
<sequence>MQSFMSLPLNSSVKVGERWVVIQQRLGNGAFGVVYKVKETATSRMYAMKDILCLNKSAIRNALREVETMCRTSHVSVIQINEADLFTDAIGLHVLILTEYCAGGTLNERLKRSSGDELNLKWIRQTAAALSYLHSCNVVHRDLKAGNVLLTATEDVKLADFGLAREFIALKRTEEQILSDDGSWMTTYSQYYMNSGVGPMHWVAPEFFDRHYTEKADVFSFGTLIYGILERDYISIGGKRYYGAFKTIPAKGKVGLGCAMKHYDRNIRIQFSLNAQGSNVLQRIALEAMEYDKNARPSAREINQRVQSAESITLHAPPAPQESQGCCG</sequence>
<evidence type="ECO:0000256" key="4">
    <source>
        <dbReference type="ARBA" id="ARBA00022840"/>
    </source>
</evidence>
<dbReference type="Proteomes" id="UP001249851">
    <property type="component" value="Unassembled WGS sequence"/>
</dbReference>
<dbReference type="GO" id="GO:0004674">
    <property type="term" value="F:protein serine/threonine kinase activity"/>
    <property type="evidence" value="ECO:0007669"/>
    <property type="project" value="UniProtKB-KW"/>
</dbReference>
<dbReference type="InterPro" id="IPR017441">
    <property type="entry name" value="Protein_kinase_ATP_BS"/>
</dbReference>
<evidence type="ECO:0000256" key="5">
    <source>
        <dbReference type="ARBA" id="ARBA00037982"/>
    </source>
</evidence>
<dbReference type="GO" id="GO:0005524">
    <property type="term" value="F:ATP binding"/>
    <property type="evidence" value="ECO:0007669"/>
    <property type="project" value="UniProtKB-UniRule"/>
</dbReference>
<evidence type="ECO:0000256" key="6">
    <source>
        <dbReference type="PROSITE-ProRule" id="PRU10141"/>
    </source>
</evidence>
<name>A0AAD9Q8U4_ACRCE</name>